<feature type="compositionally biased region" description="Low complexity" evidence="13">
    <location>
        <begin position="427"/>
        <end position="437"/>
    </location>
</feature>
<evidence type="ECO:0000259" key="14">
    <source>
        <dbReference type="PROSITE" id="PS50089"/>
    </source>
</evidence>
<dbReference type="InterPro" id="IPR013083">
    <property type="entry name" value="Znf_RING/FYVE/PHD"/>
</dbReference>
<dbReference type="InterPro" id="IPR001841">
    <property type="entry name" value="Znf_RING"/>
</dbReference>
<evidence type="ECO:0000256" key="6">
    <source>
        <dbReference type="ARBA" id="ARBA00022723"/>
    </source>
</evidence>
<dbReference type="PANTHER" id="PTHR45931">
    <property type="entry name" value="SI:CH211-59O9.10"/>
    <property type="match status" value="1"/>
</dbReference>
<comment type="subcellular location">
    <subcellularLocation>
        <location evidence="2">Nucleus</location>
    </subcellularLocation>
</comment>
<organism evidence="15 16">
    <name type="scientific">Amphilophus citrinellus</name>
    <name type="common">Midas cichlid</name>
    <name type="synonym">Cichlasoma citrinellum</name>
    <dbReference type="NCBI Taxonomy" id="61819"/>
    <lineage>
        <taxon>Eukaryota</taxon>
        <taxon>Metazoa</taxon>
        <taxon>Chordata</taxon>
        <taxon>Craniata</taxon>
        <taxon>Vertebrata</taxon>
        <taxon>Euteleostomi</taxon>
        <taxon>Actinopterygii</taxon>
        <taxon>Neopterygii</taxon>
        <taxon>Teleostei</taxon>
        <taxon>Neoteleostei</taxon>
        <taxon>Acanthomorphata</taxon>
        <taxon>Ovalentaria</taxon>
        <taxon>Cichlomorphae</taxon>
        <taxon>Cichliformes</taxon>
        <taxon>Cichlidae</taxon>
        <taxon>New World cichlids</taxon>
        <taxon>Cichlasomatinae</taxon>
        <taxon>Heroini</taxon>
        <taxon>Amphilophus</taxon>
    </lineage>
</organism>
<feature type="domain" description="RING-type" evidence="14">
    <location>
        <begin position="530"/>
        <end position="571"/>
    </location>
</feature>
<dbReference type="SUPFAM" id="SSF57850">
    <property type="entry name" value="RING/U-box"/>
    <property type="match status" value="1"/>
</dbReference>
<evidence type="ECO:0000256" key="10">
    <source>
        <dbReference type="ARBA" id="ARBA00023242"/>
    </source>
</evidence>
<dbReference type="GO" id="GO:0006511">
    <property type="term" value="P:ubiquitin-dependent protein catabolic process"/>
    <property type="evidence" value="ECO:0007669"/>
    <property type="project" value="TreeGrafter"/>
</dbReference>
<feature type="compositionally biased region" description="Low complexity" evidence="13">
    <location>
        <begin position="162"/>
        <end position="173"/>
    </location>
</feature>
<evidence type="ECO:0000313" key="15">
    <source>
        <dbReference type="Ensembl" id="ENSACIP00000008757.1"/>
    </source>
</evidence>
<keyword evidence="5" id="KW-0808">Transferase</keyword>
<dbReference type="GO" id="GO:0008270">
    <property type="term" value="F:zinc ion binding"/>
    <property type="evidence" value="ECO:0007669"/>
    <property type="project" value="UniProtKB-KW"/>
</dbReference>
<reference evidence="15" key="1">
    <citation type="submission" date="2025-08" db="UniProtKB">
        <authorList>
            <consortium name="Ensembl"/>
        </authorList>
    </citation>
    <scope>IDENTIFICATION</scope>
</reference>
<accession>A0A3Q0RF08</accession>
<keyword evidence="16" id="KW-1185">Reference proteome</keyword>
<feature type="compositionally biased region" description="Acidic residues" evidence="13">
    <location>
        <begin position="148"/>
        <end position="161"/>
    </location>
</feature>
<protein>
    <recommendedName>
        <fullName evidence="4">RING-type E3 ubiquitin transferase</fullName>
        <ecNumber evidence="4">2.3.2.27</ecNumber>
    </recommendedName>
</protein>
<dbReference type="OMA" id="YEGGHEG"/>
<dbReference type="PANTHER" id="PTHR45931:SF4">
    <property type="entry name" value="E3 UBIQUITIN-PROTEIN LIGASE RLIM"/>
    <property type="match status" value="1"/>
</dbReference>
<feature type="compositionally biased region" description="Polar residues" evidence="13">
    <location>
        <begin position="112"/>
        <end position="124"/>
    </location>
</feature>
<keyword evidence="8" id="KW-0833">Ubl conjugation pathway</keyword>
<dbReference type="CDD" id="cd16674">
    <property type="entry name" value="RING-H2_RNF12"/>
    <property type="match status" value="1"/>
</dbReference>
<dbReference type="Pfam" id="PF13639">
    <property type="entry name" value="zf-RING_2"/>
    <property type="match status" value="1"/>
</dbReference>
<evidence type="ECO:0000256" key="5">
    <source>
        <dbReference type="ARBA" id="ARBA00022679"/>
    </source>
</evidence>
<evidence type="ECO:0000256" key="3">
    <source>
        <dbReference type="ARBA" id="ARBA00004906"/>
    </source>
</evidence>
<dbReference type="PROSITE" id="PS50089">
    <property type="entry name" value="ZF_RING_2"/>
    <property type="match status" value="1"/>
</dbReference>
<evidence type="ECO:0000313" key="16">
    <source>
        <dbReference type="Proteomes" id="UP000261340"/>
    </source>
</evidence>
<reference evidence="15" key="2">
    <citation type="submission" date="2025-09" db="UniProtKB">
        <authorList>
            <consortium name="Ensembl"/>
        </authorList>
    </citation>
    <scope>IDENTIFICATION</scope>
</reference>
<dbReference type="STRING" id="61819.ENSACIP00000008757"/>
<evidence type="ECO:0000256" key="4">
    <source>
        <dbReference type="ARBA" id="ARBA00012483"/>
    </source>
</evidence>
<dbReference type="Ensembl" id="ENSACIT00000009018.1">
    <property type="protein sequence ID" value="ENSACIP00000008757.1"/>
    <property type="gene ID" value="ENSACIG00000006846.1"/>
</dbReference>
<dbReference type="InterPro" id="IPR051834">
    <property type="entry name" value="RING_finger_E3_ligase"/>
</dbReference>
<dbReference type="GO" id="GO:0017015">
    <property type="term" value="P:regulation of transforming growth factor beta receptor signaling pathway"/>
    <property type="evidence" value="ECO:0007669"/>
    <property type="project" value="Ensembl"/>
</dbReference>
<dbReference type="Proteomes" id="UP000261340">
    <property type="component" value="Unplaced"/>
</dbReference>
<dbReference type="Gene3D" id="3.30.40.10">
    <property type="entry name" value="Zinc/RING finger domain, C3HC4 (zinc finger)"/>
    <property type="match status" value="1"/>
</dbReference>
<evidence type="ECO:0000256" key="2">
    <source>
        <dbReference type="ARBA" id="ARBA00004123"/>
    </source>
</evidence>
<keyword evidence="10" id="KW-0539">Nucleus</keyword>
<keyword evidence="9" id="KW-0862">Zinc</keyword>
<evidence type="ECO:0000256" key="8">
    <source>
        <dbReference type="ARBA" id="ARBA00022786"/>
    </source>
</evidence>
<dbReference type="EC" id="2.3.2.27" evidence="4"/>
<feature type="region of interest" description="Disordered" evidence="13">
    <location>
        <begin position="66"/>
        <end position="127"/>
    </location>
</feature>
<evidence type="ECO:0000256" key="7">
    <source>
        <dbReference type="ARBA" id="ARBA00022771"/>
    </source>
</evidence>
<feature type="region of interest" description="Disordered" evidence="13">
    <location>
        <begin position="140"/>
        <end position="300"/>
    </location>
</feature>
<comment type="catalytic activity">
    <reaction evidence="1">
        <text>S-ubiquitinyl-[E2 ubiquitin-conjugating enzyme]-L-cysteine + [acceptor protein]-L-lysine = [E2 ubiquitin-conjugating enzyme]-L-cysteine + N(6)-ubiquitinyl-[acceptor protein]-L-lysine.</text>
        <dbReference type="EC" id="2.3.2.27"/>
    </reaction>
</comment>
<dbReference type="GeneTree" id="ENSGT00940000155753"/>
<dbReference type="SMART" id="SM00184">
    <property type="entry name" value="RING"/>
    <property type="match status" value="1"/>
</dbReference>
<feature type="region of interest" description="Disordered" evidence="13">
    <location>
        <begin position="423"/>
        <end position="482"/>
    </location>
</feature>
<evidence type="ECO:0000256" key="12">
    <source>
        <dbReference type="PROSITE-ProRule" id="PRU00175"/>
    </source>
</evidence>
<evidence type="ECO:0000256" key="1">
    <source>
        <dbReference type="ARBA" id="ARBA00000900"/>
    </source>
</evidence>
<dbReference type="AlphaFoldDB" id="A0A3Q0RF08"/>
<feature type="compositionally biased region" description="Polar residues" evidence="13">
    <location>
        <begin position="69"/>
        <end position="78"/>
    </location>
</feature>
<feature type="compositionally biased region" description="Low complexity" evidence="13">
    <location>
        <begin position="227"/>
        <end position="236"/>
    </location>
</feature>
<evidence type="ECO:0000256" key="9">
    <source>
        <dbReference type="ARBA" id="ARBA00022833"/>
    </source>
</evidence>
<sequence length="584" mass="64394">SCHKIDLPESQRRRQLDRLDREEAFYQFVNNLSDEDYRLMRDNNLLGTPGEVTQDELLSRLQQIKDGPEQQNNTAGTEESSEDPASGDSLLDWLNTVRRTGNTTRTGHRGNQSWRAVSQTNPNSGDFRFSLEISVNRNLAEQQAAAEGEQEAPEQSPEDTSDSPQSSPQSSPQIQPPLCPSPRRGQRRPRSRSPEPRRTRARIARSRSPLNLDQLDGLPNQRHAYISQSASSSNSAPPMPQVEGSSRTRQHVLSRPSNADGDVQQSRAAAESTPEAHNVGSQEGEASGGEGGAAARRPPTIMLDLQVRRVRPGEYRQRDSIASRTRSRSQNSNNTFMYESERGGFRRTFSRSERAGVRTYVSTIRIPIRRISDAGLGEATSMALQSMIRQIMTGFGELGYLMDSDSDSSDSNRGANAPADIEALHNPDATPADAPAADVEEQPVAAGGRGRTVETDVDEGLATGPPSSGGRARPRPPISLEEPSSLPFLRLAHFFLLNDDDEDQPQGLTKEQIDNLSMRNFGESDALKTCSVCITEYAEGNKLRKLPCSHEYHVHCIDRWLSENSTCPICRRAVLVSANRESVV</sequence>
<keyword evidence="7 12" id="KW-0863">Zinc-finger</keyword>
<keyword evidence="6" id="KW-0479">Metal-binding</keyword>
<dbReference type="GO" id="GO:0061630">
    <property type="term" value="F:ubiquitin protein ligase activity"/>
    <property type="evidence" value="ECO:0007669"/>
    <property type="project" value="UniProtKB-EC"/>
</dbReference>
<name>A0A3Q0RF08_AMPCI</name>
<evidence type="ECO:0000256" key="11">
    <source>
        <dbReference type="ARBA" id="ARBA00038418"/>
    </source>
</evidence>
<dbReference type="Pfam" id="PF25914">
    <property type="entry name" value="RNF6_N"/>
    <property type="match status" value="1"/>
</dbReference>
<evidence type="ECO:0000256" key="13">
    <source>
        <dbReference type="SAM" id="MobiDB-lite"/>
    </source>
</evidence>
<dbReference type="FunFam" id="3.30.40.10:FF:000054">
    <property type="entry name" value="E3 ubiquitin-protein ligase RLIM isoform X1"/>
    <property type="match status" value="1"/>
</dbReference>
<dbReference type="GO" id="GO:0016567">
    <property type="term" value="P:protein ubiquitination"/>
    <property type="evidence" value="ECO:0007669"/>
    <property type="project" value="TreeGrafter"/>
</dbReference>
<proteinExistence type="inferred from homology"/>
<feature type="compositionally biased region" description="Low complexity" evidence="13">
    <location>
        <begin position="95"/>
        <end position="111"/>
    </location>
</feature>
<comment type="pathway">
    <text evidence="3">Protein modification; protein ubiquitination.</text>
</comment>
<dbReference type="InterPro" id="IPR058896">
    <property type="entry name" value="RNF6/12_N"/>
</dbReference>
<comment type="similarity">
    <text evidence="11">Belongs to the RNF12 family.</text>
</comment>
<dbReference type="GO" id="GO:0005634">
    <property type="term" value="C:nucleus"/>
    <property type="evidence" value="ECO:0007669"/>
    <property type="project" value="UniProtKB-SubCell"/>
</dbReference>